<reference evidence="2 3" key="1">
    <citation type="journal article" date="2015" name="Nature">
        <title>rRNA introns, odd ribosomes, and small enigmatic genomes across a large radiation of phyla.</title>
        <authorList>
            <person name="Brown C.T."/>
            <person name="Hug L.A."/>
            <person name="Thomas B.C."/>
            <person name="Sharon I."/>
            <person name="Castelle C.J."/>
            <person name="Singh A."/>
            <person name="Wilkins M.J."/>
            <person name="Williams K.H."/>
            <person name="Banfield J.F."/>
        </authorList>
    </citation>
    <scope>NUCLEOTIDE SEQUENCE [LARGE SCALE GENOMIC DNA]</scope>
</reference>
<organism evidence="2 3">
    <name type="scientific">Candidatus Kaiserbacteria bacterium GW2011_GWC2_49_12</name>
    <dbReference type="NCBI Taxonomy" id="1618675"/>
    <lineage>
        <taxon>Bacteria</taxon>
        <taxon>Candidatus Kaiseribacteriota</taxon>
    </lineage>
</organism>
<dbReference type="Proteomes" id="UP000034589">
    <property type="component" value="Unassembled WGS sequence"/>
</dbReference>
<evidence type="ECO:0000313" key="2">
    <source>
        <dbReference type="EMBL" id="KKW06635.1"/>
    </source>
</evidence>
<evidence type="ECO:0000313" key="3">
    <source>
        <dbReference type="Proteomes" id="UP000034589"/>
    </source>
</evidence>
<name>A0A0G1VK99_9BACT</name>
<feature type="transmembrane region" description="Helical" evidence="1">
    <location>
        <begin position="7"/>
        <end position="29"/>
    </location>
</feature>
<gene>
    <name evidence="2" type="ORF">UY39_C0029G0004</name>
</gene>
<dbReference type="EMBL" id="LCPV01000029">
    <property type="protein sequence ID" value="KKW06635.1"/>
    <property type="molecule type" value="Genomic_DNA"/>
</dbReference>
<comment type="caution">
    <text evidence="2">The sequence shown here is derived from an EMBL/GenBank/DDBJ whole genome shotgun (WGS) entry which is preliminary data.</text>
</comment>
<protein>
    <submittedName>
        <fullName evidence="2">Uncharacterized protein</fullName>
    </submittedName>
</protein>
<accession>A0A0G1VK99</accession>
<proteinExistence type="predicted"/>
<sequence length="184" mass="19556">MKTLNPTYISWVTLMSTLIAWSFIGFFSWSLSAAQAARVSGDAVAGQDAARRETELRLRVLARDTEVLRAELEENTRATPLSIVESIESVGKESGVSLEIGQVLASAPVPSASPSAPSVRTISVVVEATGSFTALMYTASLLSSIPLPSTINQLHFELPPTSASNPGSLWHLTARVSVLTTAEI</sequence>
<keyword evidence="1" id="KW-0472">Membrane</keyword>
<keyword evidence="1" id="KW-0812">Transmembrane</keyword>
<dbReference type="AlphaFoldDB" id="A0A0G1VK99"/>
<evidence type="ECO:0000256" key="1">
    <source>
        <dbReference type="SAM" id="Phobius"/>
    </source>
</evidence>
<keyword evidence="1" id="KW-1133">Transmembrane helix</keyword>